<organism evidence="3 4">
    <name type="scientific">Streptomyces flavotricini</name>
    <dbReference type="NCBI Taxonomy" id="66888"/>
    <lineage>
        <taxon>Bacteria</taxon>
        <taxon>Bacillati</taxon>
        <taxon>Actinomycetota</taxon>
        <taxon>Actinomycetes</taxon>
        <taxon>Kitasatosporales</taxon>
        <taxon>Streptomycetaceae</taxon>
        <taxon>Streptomyces</taxon>
    </lineage>
</organism>
<protein>
    <submittedName>
        <fullName evidence="3">FG-GAP-like repeat-containing protein</fullName>
    </submittedName>
</protein>
<proteinExistence type="predicted"/>
<feature type="signal peptide" evidence="2">
    <location>
        <begin position="1"/>
        <end position="40"/>
    </location>
</feature>
<dbReference type="SUPFAM" id="SSF69318">
    <property type="entry name" value="Integrin alpha N-terminal domain"/>
    <property type="match status" value="2"/>
</dbReference>
<gene>
    <name evidence="3" type="ORF">K7B10_02455</name>
</gene>
<keyword evidence="4" id="KW-1185">Reference proteome</keyword>
<dbReference type="Pfam" id="PF13517">
    <property type="entry name" value="FG-GAP_3"/>
    <property type="match status" value="1"/>
</dbReference>
<evidence type="ECO:0000313" key="3">
    <source>
        <dbReference type="EMBL" id="MCC0093670.1"/>
    </source>
</evidence>
<dbReference type="InterPro" id="IPR013517">
    <property type="entry name" value="FG-GAP"/>
</dbReference>
<dbReference type="EMBL" id="JAINUL010000001">
    <property type="protein sequence ID" value="MCC0093670.1"/>
    <property type="molecule type" value="Genomic_DNA"/>
</dbReference>
<reference evidence="3 4" key="1">
    <citation type="submission" date="2021-08" db="EMBL/GenBank/DDBJ databases">
        <title>Genomic Architecture of Streptomyces flavotricini NGL1 and Streptomyces erythrochromogenes HMS4 With Differential Plant Beneficial attributes and laccase production capabilities.</title>
        <authorList>
            <person name="Salwan R."/>
            <person name="Kaur R."/>
            <person name="Sharma V."/>
        </authorList>
    </citation>
    <scope>NUCLEOTIDE SEQUENCE [LARGE SCALE GENOMIC DNA]</scope>
    <source>
        <strain evidence="3 4">NGL1</strain>
    </source>
</reference>
<name>A0ABS8DXZ6_9ACTN</name>
<evidence type="ECO:0000256" key="1">
    <source>
        <dbReference type="ARBA" id="ARBA00022729"/>
    </source>
</evidence>
<dbReference type="RefSeq" id="WP_229334306.1">
    <property type="nucleotide sequence ID" value="NZ_JAINUL010000001.1"/>
</dbReference>
<dbReference type="Pfam" id="PF08310">
    <property type="entry name" value="LGFP"/>
    <property type="match status" value="3"/>
</dbReference>
<sequence length="1646" mass="173865">MRPPLARQRATGQLQLRASALVATLALTAGLTGTAPLAAAADSGPAAGASAPAAEAEKAAAEAKRTGKPVEIVGLRTETDEVWANPNGTRTAEHALVPIRVRQGGKLIPVDTTLHKGTDGRLAPKAASIGLTFSGGGDSPLAVMSENGRDVALSWPAPLPEPRLDGSSALYPEVLPGVDLRVSATVDSFSHALVVKSREAAANPALASLAFGLKAEGLTVRAEADGQLLAVDPAGQTVFGSAKPQMWDAGGQKAQAAAAQTAPAPAAKSPARSAAYGVAAAPAAGSAPAEAPPAPVEGVTTGARQADLGVRLNGSTLTLTPDQGLLKAPETTYPVVIDPTWDAWKTAWTIAYKHNAFPSSPNTNYWNGGTLSKDARVGCAKDAANGDAVICAKTFFQVGMKDYWDKQIIESTLRVKQKSAGSWSCKSGDIQVWDTGTISKSTTWNNQPDWQRLVDSSGQSYGGRNCPGDGDLIELNVKSAVEEAAKKHWGNWTFGLKAAKDTVDVSWRRLDPNSARISTTFNTTPDKITDRSTDPSTACAGGVVGTTDEIVLRARVKDKDKGDVSLGAEFHWWKDGSSSQTKSVIKASNGNVAQLHIPAKDLNGTYRWDVRTLDNVGPAGPWAGQCLFTIDRTRPDRTPVVTSKQFPENEDDPAKTGFARSEGTFTLSANGVKDVTGFEWWTDSNPKVNKIPPTTVGGSVDVKYTPTTAGPQRLFVRSLDASGNRSNLKEYLFYAKRLATRDKHGDLNGDGTVDIWSVDPGSGLLWMHPGKGDGTFDLSRQLDGQGSFADAASLTHRGSWNEDYYEDLVALQPSPDNSRKNLYVYPNKGDGDLESADANRIELQVGNPDLDDHWANADQAVAIGSVDDDNGDGRVDDSDQPDLLVKTGDQLWLYRGSAVGFLDAFGEPVLLGNADWKNMTLMAPGDLNGDRLPEVWARDTATGKIHQYTSRVTTEPGAVTVADLSVFADPAVRTTSIGSGFTGAAYAHLSSNGDFEANGFADLWSRDGNGRITEFPGQAPAGGTAFGAGRQLVLGGTSWSECQAFTSTATGTHTLCGPILAKYLAKGGTSIGYPTTDVLVPSDGVGRYVNLRGPGQTSDNGSVYWHPSSGAWIVWGGIRAKWLALGAEKGILGYPTSDETPTFDGTGRFSTFYSAAGGKGGIFWSTETGAWSVHGSIYATYVSLGGPASRIGYPVTDETNVGDGSVARFNHFRPRSDAEATASIYWSKGNGASAIRGSIRRRWIAMGAEKSTLGYPTSYEYEVAGGVREDFEKGYIRANTVTGATLEHQPADRTAHLRTDLSGDFNGDGRSDLATVYDYGDNTCALWVFDALPDGGYARPTVRWTSAKGGFSYQRAKWTAGDVNGDGRADIVALYGYADGSNSLWSFLSNTTGTFTPVKGVTTAVGTGAGSFDWAKAKPLAGDFNGDGKADVAMVYDYGNGEAGAHTWTSKGDGFFNAASASWRTPAGNWWIDHATFRVGDMNGDKRDDIVALYGYTAGGVAVFTFLAQPNGGVAAPVKSWNQPAGGAWEYAKIKFTAGDYNGDGRADAALMYDHGDGHASLSTLLAKPDGTVADAVRSWDTPEGNWYGTNAGMPLSGDSDGDGRDDISSLYNYASGASGTFTFKSRPDGGFENGFLSWQTLPGTW</sequence>
<dbReference type="Gene3D" id="2.40.128.340">
    <property type="match status" value="3"/>
</dbReference>
<keyword evidence="1 2" id="KW-0732">Signal</keyword>
<dbReference type="InterPro" id="IPR013207">
    <property type="entry name" value="LGFP"/>
</dbReference>
<dbReference type="InterPro" id="IPR028994">
    <property type="entry name" value="Integrin_alpha_N"/>
</dbReference>
<comment type="caution">
    <text evidence="3">The sequence shown here is derived from an EMBL/GenBank/DDBJ whole genome shotgun (WGS) entry which is preliminary data.</text>
</comment>
<evidence type="ECO:0000313" key="4">
    <source>
        <dbReference type="Proteomes" id="UP001520654"/>
    </source>
</evidence>
<feature type="chain" id="PRO_5046426751" evidence="2">
    <location>
        <begin position="41"/>
        <end position="1646"/>
    </location>
</feature>
<accession>A0ABS8DXZ6</accession>
<dbReference type="Proteomes" id="UP001520654">
    <property type="component" value="Unassembled WGS sequence"/>
</dbReference>
<evidence type="ECO:0000256" key="2">
    <source>
        <dbReference type="SAM" id="SignalP"/>
    </source>
</evidence>